<dbReference type="EMBL" id="CVRL01000013">
    <property type="protein sequence ID" value="CRL10642.1"/>
    <property type="molecule type" value="Genomic_DNA"/>
</dbReference>
<evidence type="ECO:0000313" key="4">
    <source>
        <dbReference type="Proteomes" id="UP000043764"/>
    </source>
</evidence>
<dbReference type="Gene3D" id="3.40.50.1110">
    <property type="entry name" value="SGNH hydrolase"/>
    <property type="match status" value="1"/>
</dbReference>
<dbReference type="GO" id="GO:0004622">
    <property type="term" value="F:phosphatidylcholine lysophospholipase activity"/>
    <property type="evidence" value="ECO:0007669"/>
    <property type="project" value="TreeGrafter"/>
</dbReference>
<feature type="chain" id="PRO_5005218015" evidence="1">
    <location>
        <begin position="20"/>
        <end position="213"/>
    </location>
</feature>
<dbReference type="RefSeq" id="WP_050673037.1">
    <property type="nucleotide sequence ID" value="NZ_CANLNU010000015.1"/>
</dbReference>
<feature type="domain" description="SGNH hydrolase-type esterase" evidence="2">
    <location>
        <begin position="26"/>
        <end position="194"/>
    </location>
</feature>
<evidence type="ECO:0000313" key="3">
    <source>
        <dbReference type="EMBL" id="CRL10642.1"/>
    </source>
</evidence>
<dbReference type="InterPro" id="IPR036514">
    <property type="entry name" value="SGNH_hydro_sf"/>
</dbReference>
<dbReference type="Pfam" id="PF13472">
    <property type="entry name" value="Lipase_GDSL_2"/>
    <property type="match status" value="1"/>
</dbReference>
<reference evidence="4" key="1">
    <citation type="submission" date="2015-05" db="EMBL/GenBank/DDBJ databases">
        <authorList>
            <person name="Rodrigo-Torres Lidia"/>
            <person name="Arahal R.David."/>
        </authorList>
    </citation>
    <scope>NUCLEOTIDE SEQUENCE [LARGE SCALE GENOMIC DNA]</scope>
    <source>
        <strain evidence="4">CECT 7321</strain>
    </source>
</reference>
<name>A0A0H5D052_9RHOB</name>
<evidence type="ECO:0000259" key="2">
    <source>
        <dbReference type="Pfam" id="PF13472"/>
    </source>
</evidence>
<organism evidence="3 4">
    <name type="scientific">Phaeobacter italicus</name>
    <dbReference type="NCBI Taxonomy" id="481446"/>
    <lineage>
        <taxon>Bacteria</taxon>
        <taxon>Pseudomonadati</taxon>
        <taxon>Pseudomonadota</taxon>
        <taxon>Alphaproteobacteria</taxon>
        <taxon>Rhodobacterales</taxon>
        <taxon>Roseobacteraceae</taxon>
        <taxon>Phaeobacter</taxon>
    </lineage>
</organism>
<sequence>MRKVMAGLIFVLAAAGAQADPVRITAFGDSLVQGYGLPQGQGWVPQLQGWLDAQGEEVELINAGVSGDTTAGGAARIDWTLADTPDALIVALGGNDLLRGLAPEESRRNLTAIMEAAEAKALPVLLVGIQAPGNYGADFKESFDGIYPDLAARFDALLHPDSLAGIRAATGNDIQAAGAYLQDDGIHPNAEGVALNVAAIGPKVQQLIDQVAQ</sequence>
<dbReference type="AlphaFoldDB" id="A0A0H5D052"/>
<protein>
    <submittedName>
        <fullName evidence="3">Esterase TesA</fullName>
        <ecNumber evidence="3">3.1.1.1</ecNumber>
    </submittedName>
</protein>
<dbReference type="PANTHER" id="PTHR30383">
    <property type="entry name" value="THIOESTERASE 1/PROTEASE 1/LYSOPHOSPHOLIPASE L1"/>
    <property type="match status" value="1"/>
</dbReference>
<dbReference type="InterPro" id="IPR051532">
    <property type="entry name" value="Ester_Hydrolysis_Enzymes"/>
</dbReference>
<dbReference type="CDD" id="cd01822">
    <property type="entry name" value="Lysophospholipase_L1_like"/>
    <property type="match status" value="1"/>
</dbReference>
<keyword evidence="1" id="KW-0732">Signal</keyword>
<evidence type="ECO:0000256" key="1">
    <source>
        <dbReference type="SAM" id="SignalP"/>
    </source>
</evidence>
<proteinExistence type="predicted"/>
<dbReference type="EC" id="3.1.1.1" evidence="3"/>
<dbReference type="Proteomes" id="UP000043764">
    <property type="component" value="Unassembled WGS sequence"/>
</dbReference>
<dbReference type="PANTHER" id="PTHR30383:SF24">
    <property type="entry name" value="THIOESTERASE 1_PROTEASE 1_LYSOPHOSPHOLIPASE L1"/>
    <property type="match status" value="1"/>
</dbReference>
<accession>A0A0H5D052</accession>
<gene>
    <name evidence="3" type="primary">tesA</name>
    <name evidence="3" type="ORF">NIT7321_01488</name>
</gene>
<keyword evidence="4" id="KW-1185">Reference proteome</keyword>
<dbReference type="SUPFAM" id="SSF52266">
    <property type="entry name" value="SGNH hydrolase"/>
    <property type="match status" value="1"/>
</dbReference>
<keyword evidence="3" id="KW-0378">Hydrolase</keyword>
<dbReference type="STRING" id="481446.NIT7645_00029"/>
<dbReference type="InterPro" id="IPR013830">
    <property type="entry name" value="SGNH_hydro"/>
</dbReference>
<dbReference type="GO" id="GO:0106435">
    <property type="term" value="F:carboxylesterase activity"/>
    <property type="evidence" value="ECO:0007669"/>
    <property type="project" value="UniProtKB-EC"/>
</dbReference>
<feature type="signal peptide" evidence="1">
    <location>
        <begin position="1"/>
        <end position="19"/>
    </location>
</feature>